<dbReference type="AlphaFoldDB" id="A0A148KLE1"/>
<evidence type="ECO:0000313" key="3">
    <source>
        <dbReference type="Proteomes" id="UP000070299"/>
    </source>
</evidence>
<gene>
    <name evidence="2" type="ORF">AX660_01795</name>
</gene>
<dbReference type="Proteomes" id="UP000070299">
    <property type="component" value="Unassembled WGS sequence"/>
</dbReference>
<comment type="caution">
    <text evidence="2">The sequence shown here is derived from an EMBL/GenBank/DDBJ whole genome shotgun (WGS) entry which is preliminary data.</text>
</comment>
<proteinExistence type="predicted"/>
<evidence type="ECO:0000256" key="1">
    <source>
        <dbReference type="SAM" id="SignalP"/>
    </source>
</evidence>
<sequence length="205" mass="22018">MRIIKSLVFTVALMFGSVANANIMLWLDPSVQTDITTGDDISLKIMISGLGDNSPLSLGAFDLDVLFDESQLSFTGYNMFDGLGDLSLFEADDFSGGEYAAGKINLFEISYLFDWELDTLQAGTFALAELFFHVDALSSGESSWLSLLGYDFADAEGLSLDVSMGDDAVIYGKALVSTPSPAPLALLGIALIAMFIRSNKTQFVA</sequence>
<protein>
    <recommendedName>
        <fullName evidence="4">PEP-CTERM protein-sorting domain-containing protein</fullName>
    </recommendedName>
</protein>
<accession>A0A148KLE1</accession>
<feature type="signal peptide" evidence="1">
    <location>
        <begin position="1"/>
        <end position="21"/>
    </location>
</feature>
<dbReference type="InterPro" id="IPR008965">
    <property type="entry name" value="CBM2/CBM3_carb-bd_dom_sf"/>
</dbReference>
<dbReference type="OrthoDB" id="6388178at2"/>
<evidence type="ECO:0008006" key="4">
    <source>
        <dbReference type="Google" id="ProtNLM"/>
    </source>
</evidence>
<feature type="chain" id="PRO_5007550161" description="PEP-CTERM protein-sorting domain-containing protein" evidence="1">
    <location>
        <begin position="22"/>
        <end position="205"/>
    </location>
</feature>
<keyword evidence="3" id="KW-1185">Reference proteome</keyword>
<organism evidence="2 3">
    <name type="scientific">Paraglaciecola hydrolytica</name>
    <dbReference type="NCBI Taxonomy" id="1799789"/>
    <lineage>
        <taxon>Bacteria</taxon>
        <taxon>Pseudomonadati</taxon>
        <taxon>Pseudomonadota</taxon>
        <taxon>Gammaproteobacteria</taxon>
        <taxon>Alteromonadales</taxon>
        <taxon>Alteromonadaceae</taxon>
        <taxon>Paraglaciecola</taxon>
    </lineage>
</organism>
<dbReference type="EMBL" id="LSNE01000015">
    <property type="protein sequence ID" value="KXI27144.1"/>
    <property type="molecule type" value="Genomic_DNA"/>
</dbReference>
<dbReference type="GO" id="GO:0030246">
    <property type="term" value="F:carbohydrate binding"/>
    <property type="evidence" value="ECO:0007669"/>
    <property type="project" value="InterPro"/>
</dbReference>
<reference evidence="3" key="1">
    <citation type="submission" date="2016-02" db="EMBL/GenBank/DDBJ databases">
        <authorList>
            <person name="Schultz-Johansen M."/>
            <person name="Glaring M.A."/>
            <person name="Bech P.K."/>
            <person name="Stougaard P."/>
        </authorList>
    </citation>
    <scope>NUCLEOTIDE SEQUENCE [LARGE SCALE GENOMIC DNA]</scope>
    <source>
        <strain evidence="3">S66</strain>
    </source>
</reference>
<keyword evidence="1" id="KW-0732">Signal</keyword>
<evidence type="ECO:0000313" key="2">
    <source>
        <dbReference type="EMBL" id="KXI27144.1"/>
    </source>
</evidence>
<dbReference type="SUPFAM" id="SSF49384">
    <property type="entry name" value="Carbohydrate-binding domain"/>
    <property type="match status" value="1"/>
</dbReference>
<dbReference type="RefSeq" id="WP_068381544.1">
    <property type="nucleotide sequence ID" value="NZ_LSNE01000015.1"/>
</dbReference>
<name>A0A148KLE1_9ALTE</name>